<evidence type="ECO:0000256" key="8">
    <source>
        <dbReference type="HAMAP-Rule" id="MF_01818"/>
    </source>
</evidence>
<evidence type="ECO:0000256" key="1">
    <source>
        <dbReference type="ARBA" id="ARBA00011738"/>
    </source>
</evidence>
<evidence type="ECO:0000256" key="7">
    <source>
        <dbReference type="ARBA" id="ARBA00022833"/>
    </source>
</evidence>
<dbReference type="CDD" id="cd07717">
    <property type="entry name" value="RNaseZ_ZiPD-like_MBL-fold"/>
    <property type="match status" value="1"/>
</dbReference>
<feature type="binding site" evidence="8">
    <location>
        <position position="212"/>
    </location>
    <ligand>
        <name>Zn(2+)</name>
        <dbReference type="ChEBI" id="CHEBI:29105"/>
        <label>1</label>
        <note>catalytic</note>
    </ligand>
</feature>
<keyword evidence="5 8" id="KW-0255">Endonuclease</keyword>
<comment type="cofactor">
    <cofactor evidence="8">
        <name>Zn(2+)</name>
        <dbReference type="ChEBI" id="CHEBI:29105"/>
    </cofactor>
    <text evidence="8">Binds 2 Zn(2+) ions.</text>
</comment>
<dbReference type="NCBIfam" id="NF000801">
    <property type="entry name" value="PRK00055.1-3"/>
    <property type="match status" value="1"/>
</dbReference>
<evidence type="ECO:0000256" key="4">
    <source>
        <dbReference type="ARBA" id="ARBA00022723"/>
    </source>
</evidence>
<keyword evidence="7 8" id="KW-0862">Zinc</keyword>
<reference evidence="9 10" key="1">
    <citation type="submission" date="2018-05" db="EMBL/GenBank/DDBJ databases">
        <title>Complete genome sequence of Arcticibacterium luteifluviistationis SM1504T, a cytophagaceae bacterium isolated from Arctic surface seawater.</title>
        <authorList>
            <person name="Li Y."/>
            <person name="Qin Q.-L."/>
        </authorList>
    </citation>
    <scope>NUCLEOTIDE SEQUENCE [LARGE SCALE GENOMIC DNA]</scope>
    <source>
        <strain evidence="9 10">SM1504</strain>
    </source>
</reference>
<feature type="binding site" evidence="8">
    <location>
        <position position="270"/>
    </location>
    <ligand>
        <name>Zn(2+)</name>
        <dbReference type="ChEBI" id="CHEBI:29105"/>
        <label>2</label>
        <note>catalytic</note>
    </ligand>
</feature>
<keyword evidence="6 8" id="KW-0378">Hydrolase</keyword>
<dbReference type="GO" id="GO:0008270">
    <property type="term" value="F:zinc ion binding"/>
    <property type="evidence" value="ECO:0007669"/>
    <property type="project" value="UniProtKB-UniRule"/>
</dbReference>
<feature type="binding site" evidence="8">
    <location>
        <position position="212"/>
    </location>
    <ligand>
        <name>Zn(2+)</name>
        <dbReference type="ChEBI" id="CHEBI:29105"/>
        <label>2</label>
        <note>catalytic</note>
    </ligand>
</feature>
<comment type="subunit">
    <text evidence="1 8">Homodimer.</text>
</comment>
<comment type="catalytic activity">
    <reaction evidence="8">
        <text>Endonucleolytic cleavage of RNA, removing extra 3' nucleotides from tRNA precursor, generating 3' termini of tRNAs. A 3'-hydroxy group is left at the tRNA terminus and a 5'-phosphoryl group is left at the trailer molecule.</text>
        <dbReference type="EC" id="3.1.26.11"/>
    </reaction>
</comment>
<keyword evidence="4 8" id="KW-0479">Metal-binding</keyword>
<dbReference type="PANTHER" id="PTHR46018">
    <property type="entry name" value="ZINC PHOSPHODIESTERASE ELAC PROTEIN 1"/>
    <property type="match status" value="1"/>
</dbReference>
<evidence type="ECO:0000256" key="6">
    <source>
        <dbReference type="ARBA" id="ARBA00022801"/>
    </source>
</evidence>
<keyword evidence="10" id="KW-1185">Reference proteome</keyword>
<feature type="binding site" evidence="8">
    <location>
        <position position="62"/>
    </location>
    <ligand>
        <name>Zn(2+)</name>
        <dbReference type="ChEBI" id="CHEBI:29105"/>
        <label>1</label>
        <note>catalytic</note>
    </ligand>
</feature>
<dbReference type="PANTHER" id="PTHR46018:SF2">
    <property type="entry name" value="ZINC PHOSPHODIESTERASE ELAC PROTEIN 1"/>
    <property type="match status" value="1"/>
</dbReference>
<dbReference type="GO" id="GO:0042781">
    <property type="term" value="F:3'-tRNA processing endoribonuclease activity"/>
    <property type="evidence" value="ECO:0007669"/>
    <property type="project" value="UniProtKB-UniRule"/>
</dbReference>
<dbReference type="EMBL" id="CP029480">
    <property type="protein sequence ID" value="AWV98602.1"/>
    <property type="molecule type" value="Genomic_DNA"/>
</dbReference>
<name>A0A2Z4GBE4_9BACT</name>
<proteinExistence type="inferred from homology"/>
<evidence type="ECO:0000313" key="9">
    <source>
        <dbReference type="EMBL" id="AWV98602.1"/>
    </source>
</evidence>
<dbReference type="KEGG" id="als:DJ013_10650"/>
<dbReference type="InterPro" id="IPR036866">
    <property type="entry name" value="RibonucZ/Hydroxyglut_hydro"/>
</dbReference>
<gene>
    <name evidence="8" type="primary">rnz</name>
    <name evidence="9" type="ORF">DJ013_10650</name>
</gene>
<feature type="binding site" evidence="8">
    <location>
        <position position="142"/>
    </location>
    <ligand>
        <name>Zn(2+)</name>
        <dbReference type="ChEBI" id="CHEBI:29105"/>
        <label>1</label>
        <note>catalytic</note>
    </ligand>
</feature>
<feature type="binding site" evidence="8">
    <location>
        <position position="64"/>
    </location>
    <ligand>
        <name>Zn(2+)</name>
        <dbReference type="ChEBI" id="CHEBI:29105"/>
        <label>1</label>
        <note>catalytic</note>
    </ligand>
</feature>
<dbReference type="SUPFAM" id="SSF56281">
    <property type="entry name" value="Metallo-hydrolase/oxidoreductase"/>
    <property type="match status" value="1"/>
</dbReference>
<feature type="active site" description="Proton acceptor" evidence="8">
    <location>
        <position position="66"/>
    </location>
</feature>
<evidence type="ECO:0000256" key="2">
    <source>
        <dbReference type="ARBA" id="ARBA00022694"/>
    </source>
</evidence>
<sequence length="303" mass="33565">MHLKLTVLGIGSASPQVGKNPSAFLVSFNNEHVLVDCGEGTQHRLLEKSIKISRLKTICISHLHGDHYFGLIGLLSSMNLSGRTEPMTLIGPEQLLDILNIQFLAANTSLGFELNFIKTDNSKSELLLEHKAFTIETIPLIHRVPCTGFKITEKAGRRHLIPEKLPKSFPVAFINLLKDGKDVTDPLTQEVFKSLEYTKRGEPAKVFSYCSDTAYNPVIVPIIEGSDLVYHEATFTKELEDRAAKTQHSTAEQAAQIAKDAKVKKMILGHLSSRYKTTDAHLEEAEKVSSNVEMAVQGAVYQI</sequence>
<feature type="binding site" evidence="8">
    <location>
        <position position="67"/>
    </location>
    <ligand>
        <name>Zn(2+)</name>
        <dbReference type="ChEBI" id="CHEBI:29105"/>
        <label>2</label>
        <note>catalytic</note>
    </ligand>
</feature>
<protein>
    <recommendedName>
        <fullName evidence="8">Ribonuclease Z</fullName>
        <shortName evidence="8">RNase Z</shortName>
        <ecNumber evidence="8">3.1.26.11</ecNumber>
    </recommendedName>
    <alternativeName>
        <fullName evidence="8">tRNA 3 endonuclease</fullName>
    </alternativeName>
    <alternativeName>
        <fullName evidence="8">tRNase Z</fullName>
    </alternativeName>
</protein>
<dbReference type="EC" id="3.1.26.11" evidence="8"/>
<organism evidence="9 10">
    <name type="scientific">Arcticibacterium luteifluviistationis</name>
    <dbReference type="NCBI Taxonomy" id="1784714"/>
    <lineage>
        <taxon>Bacteria</taxon>
        <taxon>Pseudomonadati</taxon>
        <taxon>Bacteroidota</taxon>
        <taxon>Cytophagia</taxon>
        <taxon>Cytophagales</taxon>
        <taxon>Leadbetterellaceae</taxon>
        <taxon>Arcticibacterium</taxon>
    </lineage>
</organism>
<dbReference type="Gene3D" id="3.60.15.10">
    <property type="entry name" value="Ribonuclease Z/Hydroxyacylglutathione hydrolase-like"/>
    <property type="match status" value="1"/>
</dbReference>
<dbReference type="Proteomes" id="UP000249873">
    <property type="component" value="Chromosome"/>
</dbReference>
<evidence type="ECO:0000256" key="5">
    <source>
        <dbReference type="ARBA" id="ARBA00022759"/>
    </source>
</evidence>
<comment type="similarity">
    <text evidence="8">Belongs to the RNase Z family.</text>
</comment>
<dbReference type="OrthoDB" id="9800940at2"/>
<dbReference type="AlphaFoldDB" id="A0A2Z4GBE4"/>
<keyword evidence="3 8" id="KW-0540">Nuclease</keyword>
<accession>A0A2Z4GBE4</accession>
<dbReference type="InterPro" id="IPR013471">
    <property type="entry name" value="RNase_Z/BN"/>
</dbReference>
<comment type="function">
    <text evidence="8">Zinc phosphodiesterase, which displays some tRNA 3'-processing endonuclease activity. Probably involved in tRNA maturation, by removing a 3'-trailer from precursor tRNA.</text>
</comment>
<evidence type="ECO:0000313" key="10">
    <source>
        <dbReference type="Proteomes" id="UP000249873"/>
    </source>
</evidence>
<keyword evidence="2 8" id="KW-0819">tRNA processing</keyword>
<dbReference type="HAMAP" id="MF_01818">
    <property type="entry name" value="RNase_Z_BN"/>
    <property type="match status" value="1"/>
</dbReference>
<feature type="binding site" evidence="8">
    <location>
        <position position="66"/>
    </location>
    <ligand>
        <name>Zn(2+)</name>
        <dbReference type="ChEBI" id="CHEBI:29105"/>
        <label>2</label>
        <note>catalytic</note>
    </ligand>
</feature>
<evidence type="ECO:0000256" key="3">
    <source>
        <dbReference type="ARBA" id="ARBA00022722"/>
    </source>
</evidence>
<dbReference type="Pfam" id="PF23023">
    <property type="entry name" value="Anti-Pycsar_Apyc1"/>
    <property type="match status" value="1"/>
</dbReference>